<evidence type="ECO:0000313" key="1">
    <source>
        <dbReference type="EMBL" id="CEM40952.1"/>
    </source>
</evidence>
<dbReference type="EMBL" id="CDMZ01002138">
    <property type="protein sequence ID" value="CEM40952.1"/>
    <property type="molecule type" value="Genomic_DNA"/>
</dbReference>
<organism evidence="1">
    <name type="scientific">Chromera velia CCMP2878</name>
    <dbReference type="NCBI Taxonomy" id="1169474"/>
    <lineage>
        <taxon>Eukaryota</taxon>
        <taxon>Sar</taxon>
        <taxon>Alveolata</taxon>
        <taxon>Colpodellida</taxon>
        <taxon>Chromeraceae</taxon>
        <taxon>Chromera</taxon>
    </lineage>
</organism>
<reference evidence="1" key="1">
    <citation type="submission" date="2014-11" db="EMBL/GenBank/DDBJ databases">
        <authorList>
            <person name="Otto D Thomas"/>
            <person name="Naeem Raeece"/>
        </authorList>
    </citation>
    <scope>NUCLEOTIDE SEQUENCE</scope>
</reference>
<sequence>MEQQQPPGVQEPEGQPQPATFCYCGTVEYPEIGPVTFLIPALDWVDSDEEANVELRPPKEWLEQLKKQEDRDSWWNAEAAGFILTTQPLLADKDGEGPAMKMNRKKFKEIGQVDLSDLQAQDEVPAGQLDGEVPN</sequence>
<proteinExistence type="predicted"/>
<dbReference type="VEuPathDB" id="CryptoDB:Cvel_25664"/>
<gene>
    <name evidence="1" type="ORF">Cvel_25664</name>
</gene>
<name>A0A0G4HAX6_9ALVE</name>
<protein>
    <submittedName>
        <fullName evidence="1">Uncharacterized protein</fullName>
    </submittedName>
</protein>
<dbReference type="AlphaFoldDB" id="A0A0G4HAX6"/>
<accession>A0A0G4HAX6</accession>